<protein>
    <recommendedName>
        <fullName evidence="5 17">NADH-ubiquinone oxidoreductase chain 4</fullName>
        <ecNumber evidence="4 17">7.1.1.2</ecNumber>
    </recommendedName>
</protein>
<comment type="function">
    <text evidence="17">Core subunit of the mitochondrial membrane respiratory chain NADH dehydrogenase (Complex I) which catalyzes electron transfer from NADH through the respiratory chain, using ubiquinone as an electron acceptor. Essential for the catalytic activity and assembly of complex I.</text>
</comment>
<evidence type="ECO:0000256" key="4">
    <source>
        <dbReference type="ARBA" id="ARBA00012944"/>
    </source>
</evidence>
<dbReference type="AlphaFoldDB" id="A0A075CPL6"/>
<geneLocation type="mitochondrion" evidence="20"/>
<evidence type="ECO:0000256" key="10">
    <source>
        <dbReference type="ARBA" id="ARBA00022982"/>
    </source>
</evidence>
<evidence type="ECO:0000256" key="3">
    <source>
        <dbReference type="ARBA" id="ARBA00009025"/>
    </source>
</evidence>
<evidence type="ECO:0000256" key="15">
    <source>
        <dbReference type="ARBA" id="ARBA00023136"/>
    </source>
</evidence>
<dbReference type="PRINTS" id="PR01437">
    <property type="entry name" value="NUOXDRDTASE4"/>
</dbReference>
<dbReference type="GeneID" id="20004490"/>
<keyword evidence="14 17" id="KW-0496">Mitochondrion</keyword>
<dbReference type="GO" id="GO:0042773">
    <property type="term" value="P:ATP synthesis coupled electron transport"/>
    <property type="evidence" value="ECO:0007669"/>
    <property type="project" value="InterPro"/>
</dbReference>
<keyword evidence="7 17" id="KW-0679">Respiratory chain</keyword>
<dbReference type="GO" id="GO:0003954">
    <property type="term" value="F:NADH dehydrogenase activity"/>
    <property type="evidence" value="ECO:0007669"/>
    <property type="project" value="TreeGrafter"/>
</dbReference>
<keyword evidence="15 17" id="KW-0472">Membrane</keyword>
<keyword evidence="13 17" id="KW-0830">Ubiquinone</keyword>
<feature type="transmembrane region" description="Helical" evidence="17">
    <location>
        <begin position="268"/>
        <end position="290"/>
    </location>
</feature>
<feature type="transmembrane region" description="Helical" evidence="17">
    <location>
        <begin position="86"/>
        <end position="103"/>
    </location>
</feature>
<feature type="transmembrane region" description="Helical" evidence="17">
    <location>
        <begin position="371"/>
        <end position="394"/>
    </location>
</feature>
<dbReference type="EMBL" id="KF679984">
    <property type="protein sequence ID" value="AHA82388.1"/>
    <property type="molecule type" value="Genomic_DNA"/>
</dbReference>
<keyword evidence="11 17" id="KW-1133">Transmembrane helix</keyword>
<feature type="transmembrane region" description="Helical" evidence="17">
    <location>
        <begin position="296"/>
        <end position="317"/>
    </location>
</feature>
<keyword evidence="9" id="KW-1278">Translocase</keyword>
<dbReference type="GO" id="GO:0015990">
    <property type="term" value="P:electron transport coupled proton transport"/>
    <property type="evidence" value="ECO:0007669"/>
    <property type="project" value="TreeGrafter"/>
</dbReference>
<feature type="transmembrane region" description="Helical" evidence="17">
    <location>
        <begin position="12"/>
        <end position="35"/>
    </location>
</feature>
<evidence type="ECO:0000256" key="11">
    <source>
        <dbReference type="ARBA" id="ARBA00022989"/>
    </source>
</evidence>
<feature type="transmembrane region" description="Helical" evidence="17">
    <location>
        <begin position="241"/>
        <end position="261"/>
    </location>
</feature>
<feature type="transmembrane region" description="Helical" evidence="17">
    <location>
        <begin position="329"/>
        <end position="351"/>
    </location>
</feature>
<comment type="function">
    <text evidence="1">Core subunit of the mitochondrial membrane respiratory chain NADH dehydrogenase (Complex I) that is believed to belong to the minimal assembly required for catalysis. Complex I functions in the transfer of electrons from NADH to the respiratory chain. The immediate electron acceptor for the enzyme is believed to be ubiquinone.</text>
</comment>
<dbReference type="PANTHER" id="PTHR43507">
    <property type="entry name" value="NADH-UBIQUINONE OXIDOREDUCTASE CHAIN 4"/>
    <property type="match status" value="1"/>
</dbReference>
<feature type="transmembrane region" description="Helical" evidence="17">
    <location>
        <begin position="178"/>
        <end position="201"/>
    </location>
</feature>
<evidence type="ECO:0000256" key="12">
    <source>
        <dbReference type="ARBA" id="ARBA00023027"/>
    </source>
</evidence>
<evidence type="ECO:0000256" key="7">
    <source>
        <dbReference type="ARBA" id="ARBA00022660"/>
    </source>
</evidence>
<keyword evidence="8 17" id="KW-0812">Transmembrane</keyword>
<evidence type="ECO:0000256" key="8">
    <source>
        <dbReference type="ARBA" id="ARBA00022692"/>
    </source>
</evidence>
<feature type="domain" description="NADH:quinone oxidoreductase/Mrp antiporter transmembrane" evidence="18">
    <location>
        <begin position="106"/>
        <end position="385"/>
    </location>
</feature>
<evidence type="ECO:0000259" key="19">
    <source>
        <dbReference type="Pfam" id="PF01059"/>
    </source>
</evidence>
<keyword evidence="6 17" id="KW-0813">Transport</keyword>
<evidence type="ECO:0000259" key="18">
    <source>
        <dbReference type="Pfam" id="PF00361"/>
    </source>
</evidence>
<proteinExistence type="inferred from homology"/>
<accession>A0A075CPL6</accession>
<evidence type="ECO:0000256" key="9">
    <source>
        <dbReference type="ARBA" id="ARBA00022967"/>
    </source>
</evidence>
<reference evidence="20" key="1">
    <citation type="submission" date="2013-09" db="EMBL/GenBank/DDBJ databases">
        <title>Mitochondrial genomes of tarnished plant bugs, Lygus lineolaris and L. hesperus (Heteroptera: Miridae).</title>
        <authorList>
            <person name="Roehrdanz R."/>
            <person name="Cameron S."/>
        </authorList>
    </citation>
    <scope>NUCLEOTIDE SEQUENCE</scope>
</reference>
<evidence type="ECO:0000256" key="13">
    <source>
        <dbReference type="ARBA" id="ARBA00023075"/>
    </source>
</evidence>
<feature type="transmembrane region" description="Helical" evidence="17">
    <location>
        <begin position="109"/>
        <end position="130"/>
    </location>
</feature>
<keyword evidence="10 17" id="KW-0249">Electron transport</keyword>
<evidence type="ECO:0000256" key="17">
    <source>
        <dbReference type="RuleBase" id="RU003297"/>
    </source>
</evidence>
<comment type="catalytic activity">
    <reaction evidence="16 17">
        <text>a ubiquinone + NADH + 5 H(+)(in) = a ubiquinol + NAD(+) + 4 H(+)(out)</text>
        <dbReference type="Rhea" id="RHEA:29091"/>
        <dbReference type="Rhea" id="RHEA-COMP:9565"/>
        <dbReference type="Rhea" id="RHEA-COMP:9566"/>
        <dbReference type="ChEBI" id="CHEBI:15378"/>
        <dbReference type="ChEBI" id="CHEBI:16389"/>
        <dbReference type="ChEBI" id="CHEBI:17976"/>
        <dbReference type="ChEBI" id="CHEBI:57540"/>
        <dbReference type="ChEBI" id="CHEBI:57945"/>
        <dbReference type="EC" id="7.1.1.2"/>
    </reaction>
</comment>
<dbReference type="PANTHER" id="PTHR43507:SF20">
    <property type="entry name" value="NADH-UBIQUINONE OXIDOREDUCTASE CHAIN 4"/>
    <property type="match status" value="1"/>
</dbReference>
<evidence type="ECO:0000256" key="5">
    <source>
        <dbReference type="ARBA" id="ARBA00021006"/>
    </source>
</evidence>
<feature type="transmembrane region" description="Helical" evidence="17">
    <location>
        <begin position="55"/>
        <end position="74"/>
    </location>
</feature>
<dbReference type="RefSeq" id="YP_009050248.1">
    <property type="nucleotide sequence ID" value="NC_024641.1"/>
</dbReference>
<feature type="transmembrane region" description="Helical" evidence="17">
    <location>
        <begin position="142"/>
        <end position="172"/>
    </location>
</feature>
<comment type="subcellular location">
    <subcellularLocation>
        <location evidence="2 17">Mitochondrion membrane</location>
        <topology evidence="2 17">Multi-pass membrane protein</topology>
    </subcellularLocation>
</comment>
<dbReference type="InterPro" id="IPR000260">
    <property type="entry name" value="NADH4_N"/>
</dbReference>
<comment type="similarity">
    <text evidence="3 17">Belongs to the complex I subunit 4 family.</text>
</comment>
<feature type="transmembrane region" description="Helical" evidence="17">
    <location>
        <begin position="213"/>
        <end position="235"/>
    </location>
</feature>
<name>A0A075CPL6_LYGHE</name>
<organism evidence="20">
    <name type="scientific">Lygus hesperus</name>
    <name type="common">Western plant bug</name>
    <dbReference type="NCBI Taxonomy" id="30085"/>
    <lineage>
        <taxon>Eukaryota</taxon>
        <taxon>Metazoa</taxon>
        <taxon>Ecdysozoa</taxon>
        <taxon>Arthropoda</taxon>
        <taxon>Hexapoda</taxon>
        <taxon>Insecta</taxon>
        <taxon>Pterygota</taxon>
        <taxon>Neoptera</taxon>
        <taxon>Paraneoptera</taxon>
        <taxon>Hemiptera</taxon>
        <taxon>Heteroptera</taxon>
        <taxon>Panheteroptera</taxon>
        <taxon>Cimicomorpha</taxon>
        <taxon>Miridae</taxon>
        <taxon>Mirini</taxon>
        <taxon>Lygus</taxon>
    </lineage>
</organism>
<keyword evidence="12 17" id="KW-0520">NAD</keyword>
<dbReference type="InterPro" id="IPR001750">
    <property type="entry name" value="ND/Mrp_TM"/>
</dbReference>
<dbReference type="GO" id="GO:0031966">
    <property type="term" value="C:mitochondrial membrane"/>
    <property type="evidence" value="ECO:0007669"/>
    <property type="project" value="UniProtKB-SubCell"/>
</dbReference>
<evidence type="ECO:0000256" key="14">
    <source>
        <dbReference type="ARBA" id="ARBA00023128"/>
    </source>
</evidence>
<gene>
    <name evidence="20" type="primary">ND4</name>
</gene>
<dbReference type="CTD" id="4538"/>
<dbReference type="EC" id="7.1.1.2" evidence="4 17"/>
<feature type="domain" description="NADH:ubiquinone oxidoreductase chain 4 N-terminal" evidence="19">
    <location>
        <begin position="1"/>
        <end position="101"/>
    </location>
</feature>
<evidence type="ECO:0000256" key="6">
    <source>
        <dbReference type="ARBA" id="ARBA00022448"/>
    </source>
</evidence>
<evidence type="ECO:0000256" key="2">
    <source>
        <dbReference type="ARBA" id="ARBA00004225"/>
    </source>
</evidence>
<sequence>MMKLVFSLSFLALFVNFLNWYVLLLSFMMMVFLFLNSNMMLYWYSMSSYFLGGDILSFSLIALSIWIVFLMVLASSSLYSNYTFNYEFMFMNVLLLLFLIFSFSVNSLFLYYLFFECSLIPTLILIFGWGYQPERLMAGYYLLFYTLFFSLPMLLGIFYINDFCFGMFYFLIKVPYNFYLYLSMLMAFLVKMPMIFIHFWLPKAHVEAPISGSMILAGVLLKLGGYGIIRVFFFLKNYGLNYMFLSLSLFGIFMVGILCMFQVDMKSLIAYSSVAHMGMVICGLMCMNMLGIIGSLILMIGHGLCSSGMFCLANIAYERTLSRSIFINKGLLTFMPSMCLFWFLLMINNMASPPSMNLMGEILLINGIMSWSYISFFYLMFASFMGCMYSIYLYSSINHGVVYKGLFCGFYGYYIEYYLLFLHWFPLNIFFLKIDIISLMVF</sequence>
<feature type="transmembrane region" description="Helical" evidence="17">
    <location>
        <begin position="406"/>
        <end position="425"/>
    </location>
</feature>
<dbReference type="InterPro" id="IPR003918">
    <property type="entry name" value="NADH_UbQ_OxRdtase"/>
</dbReference>
<dbReference type="Pfam" id="PF01059">
    <property type="entry name" value="Oxidored_q5_N"/>
    <property type="match status" value="1"/>
</dbReference>
<evidence type="ECO:0000256" key="1">
    <source>
        <dbReference type="ARBA" id="ARBA00003257"/>
    </source>
</evidence>
<evidence type="ECO:0000313" key="20">
    <source>
        <dbReference type="EMBL" id="AHA82388.1"/>
    </source>
</evidence>
<dbReference type="GO" id="GO:0008137">
    <property type="term" value="F:NADH dehydrogenase (ubiquinone) activity"/>
    <property type="evidence" value="ECO:0007669"/>
    <property type="project" value="UniProtKB-UniRule"/>
</dbReference>
<dbReference type="GO" id="GO:0048039">
    <property type="term" value="F:ubiquinone binding"/>
    <property type="evidence" value="ECO:0007669"/>
    <property type="project" value="TreeGrafter"/>
</dbReference>
<dbReference type="Pfam" id="PF00361">
    <property type="entry name" value="Proton_antipo_M"/>
    <property type="match status" value="1"/>
</dbReference>
<evidence type="ECO:0000256" key="16">
    <source>
        <dbReference type="ARBA" id="ARBA00049551"/>
    </source>
</evidence>